<name>A0A445MW54_9BACT</name>
<protein>
    <recommendedName>
        <fullName evidence="2">DUF1329 domain-containing protein</fullName>
    </recommendedName>
</protein>
<reference evidence="1" key="1">
    <citation type="submission" date="2018-01" db="EMBL/GenBank/DDBJ databases">
        <authorList>
            <person name="Regsiter A."/>
            <person name="William W."/>
        </authorList>
    </citation>
    <scope>NUCLEOTIDE SEQUENCE</scope>
    <source>
        <strain evidence="1">TRIP AH-1</strain>
    </source>
</reference>
<dbReference type="InterPro" id="IPR010752">
    <property type="entry name" value="DUF1329"/>
</dbReference>
<dbReference type="AlphaFoldDB" id="A0A445MW54"/>
<evidence type="ECO:0000313" key="1">
    <source>
        <dbReference type="EMBL" id="SPD73663.1"/>
    </source>
</evidence>
<evidence type="ECO:0008006" key="2">
    <source>
        <dbReference type="Google" id="ProtNLM"/>
    </source>
</evidence>
<dbReference type="EMBL" id="OJIN01000104">
    <property type="protein sequence ID" value="SPD73663.1"/>
    <property type="molecule type" value="Genomic_DNA"/>
</dbReference>
<gene>
    <name evidence="1" type="ORF">PITCH_A1920002</name>
</gene>
<dbReference type="Gene3D" id="2.50.20.10">
    <property type="entry name" value="Lipoprotein localisation LolA/LolB/LppX"/>
    <property type="match status" value="1"/>
</dbReference>
<dbReference type="CDD" id="cd16329">
    <property type="entry name" value="LolA_like"/>
    <property type="match status" value="1"/>
</dbReference>
<sequence length="438" mass="49323">MNRQSEIKCSYFLVLLISLLFLLPCANSVTGAEIPTAWDVASRKAELPTIEDLTAGKVKKGDVIDKTNVDLVKQYLSAGVLEAVNQGMKMIMGSQMPPDSGIPETSIEATERNKGKAVMDENGTVYYEKIGTPWPGGIPFPEPKSGLEVMANKKFGSGVDDYFIFSSIIFVNQQGKSYKKVMAELQYLFCSTRTELPPFGTYPGYEDIMYKRTSILVSPLEVKGFGQYSVRYYDDSKNYDTGFAYFPAYKRTLRISATTWQDNVAGSDLTYGDGNGFQEPYSVWSFNLLGTQYILMAEPKAPFPLADDNGICKGVILDVGEKYPRIGWAITPIHVVEAIPKVSHIYGKRILYIVSAPYFNPDIQVVIADNYDRQMKLWKVYLSFNGDYNEREHYYMQYGCLMNDLQTGHMTQYWSKMHLNKGLKPGDISLKELTAKGR</sequence>
<dbReference type="Pfam" id="PF07044">
    <property type="entry name" value="DUF1329"/>
    <property type="match status" value="1"/>
</dbReference>
<organism evidence="1">
    <name type="scientific">uncultured Desulfobacterium sp</name>
    <dbReference type="NCBI Taxonomy" id="201089"/>
    <lineage>
        <taxon>Bacteria</taxon>
        <taxon>Pseudomonadati</taxon>
        <taxon>Thermodesulfobacteriota</taxon>
        <taxon>Desulfobacteria</taxon>
        <taxon>Desulfobacterales</taxon>
        <taxon>Desulfobacteriaceae</taxon>
        <taxon>Desulfobacterium</taxon>
        <taxon>environmental samples</taxon>
    </lineage>
</organism>
<accession>A0A445MW54</accession>
<proteinExistence type="predicted"/>